<proteinExistence type="predicted"/>
<evidence type="ECO:0000256" key="2">
    <source>
        <dbReference type="SAM" id="Phobius"/>
    </source>
</evidence>
<keyword evidence="4" id="KW-1185">Reference proteome</keyword>
<keyword evidence="2" id="KW-0812">Transmembrane</keyword>
<feature type="transmembrane region" description="Helical" evidence="2">
    <location>
        <begin position="6"/>
        <end position="25"/>
    </location>
</feature>
<protein>
    <recommendedName>
        <fullName evidence="5">Phage protein</fullName>
    </recommendedName>
</protein>
<evidence type="ECO:0000313" key="3">
    <source>
        <dbReference type="EMBL" id="MDQ0222013.1"/>
    </source>
</evidence>
<sequence length="72" mass="7951">MNNLQIIITGTILSVVLIESLLLNVKLLKAQKKPKPMAPATRSGAEEKGFLDAKTGRREDIDPETRKVVPVR</sequence>
<keyword evidence="2" id="KW-1133">Transmembrane helix</keyword>
<keyword evidence="2" id="KW-0472">Membrane</keyword>
<evidence type="ECO:0000256" key="1">
    <source>
        <dbReference type="SAM" id="MobiDB-lite"/>
    </source>
</evidence>
<comment type="caution">
    <text evidence="3">The sequence shown here is derived from an EMBL/GenBank/DDBJ whole genome shotgun (WGS) entry which is preliminary data.</text>
</comment>
<feature type="compositionally biased region" description="Basic and acidic residues" evidence="1">
    <location>
        <begin position="44"/>
        <end position="72"/>
    </location>
</feature>
<dbReference type="EMBL" id="JAUSTM010000004">
    <property type="protein sequence ID" value="MDQ0222013.1"/>
    <property type="molecule type" value="Genomic_DNA"/>
</dbReference>
<reference evidence="3 4" key="1">
    <citation type="submission" date="2023-07" db="EMBL/GenBank/DDBJ databases">
        <title>Genomic Encyclopedia of Type Strains, Phase IV (KMG-IV): sequencing the most valuable type-strain genomes for metagenomic binning, comparative biology and taxonomic classification.</title>
        <authorList>
            <person name="Goeker M."/>
        </authorList>
    </citation>
    <scope>NUCLEOTIDE SEQUENCE [LARGE SCALE GENOMIC DNA]</scope>
    <source>
        <strain evidence="3 4">DSM 105143</strain>
    </source>
</reference>
<accession>A0ABT9YPT7</accession>
<evidence type="ECO:0000313" key="4">
    <source>
        <dbReference type="Proteomes" id="UP001223079"/>
    </source>
</evidence>
<organism evidence="3 4">
    <name type="scientific">Streptococcus moroccensis</name>
    <dbReference type="NCBI Taxonomy" id="1451356"/>
    <lineage>
        <taxon>Bacteria</taxon>
        <taxon>Bacillati</taxon>
        <taxon>Bacillota</taxon>
        <taxon>Bacilli</taxon>
        <taxon>Lactobacillales</taxon>
        <taxon>Streptococcaceae</taxon>
        <taxon>Streptococcus</taxon>
    </lineage>
</organism>
<gene>
    <name evidence="3" type="ORF">J2S23_000550</name>
</gene>
<name>A0ABT9YPT7_9STRE</name>
<evidence type="ECO:0008006" key="5">
    <source>
        <dbReference type="Google" id="ProtNLM"/>
    </source>
</evidence>
<dbReference type="Proteomes" id="UP001223079">
    <property type="component" value="Unassembled WGS sequence"/>
</dbReference>
<dbReference type="RefSeq" id="WP_307121237.1">
    <property type="nucleotide sequence ID" value="NZ_JAUSTM010000004.1"/>
</dbReference>
<feature type="region of interest" description="Disordered" evidence="1">
    <location>
        <begin position="31"/>
        <end position="72"/>
    </location>
</feature>